<dbReference type="GO" id="GO:0008982">
    <property type="term" value="F:protein-N(PI)-phosphohistidine-sugar phosphotransferase activity"/>
    <property type="evidence" value="ECO:0007669"/>
    <property type="project" value="InterPro"/>
</dbReference>
<dbReference type="SUPFAM" id="SSF63520">
    <property type="entry name" value="PTS-regulatory domain, PRD"/>
    <property type="match status" value="2"/>
</dbReference>
<dbReference type="InterPro" id="IPR050661">
    <property type="entry name" value="BglG_antiterminators"/>
</dbReference>
<comment type="caution">
    <text evidence="9">The sequence shown here is derived from an EMBL/GenBank/DDBJ whole genome shotgun (WGS) entry which is preliminary data.</text>
</comment>
<dbReference type="InterPro" id="IPR036388">
    <property type="entry name" value="WH-like_DNA-bd_sf"/>
</dbReference>
<gene>
    <name evidence="9" type="ORF">ETH01_11280</name>
</gene>
<dbReference type="InterPro" id="IPR036095">
    <property type="entry name" value="PTS_EIIB-like_sf"/>
</dbReference>
<sequence length="640" mass="73255">MSIKLDDRQMRILNFLLENDHTTYQELAEQLQVSTKTISKAIANLKTVVEKEINLQIVVQPKKGVSLVGDKEDLRKLLPDFEITKVDTSEDRITYVFAKLLNTTGSLKIQDLADELFVSRSTMESTIKEVKKRVMKHGMAVISDRNGLKINAGEKGKRKLMSEVLNYYWGGFTASSNKSDLLDLNINLLGEANNFLDKEILKKVAMILNRFMEETQLQFTDYEFQTLAIHLAIALERIDSNNFLLQEGGTEKEILENTSYLIDMLEQAFHFNIPKYEQEYIDIHISAIEKNAMNHNLSETTLPNLDLGEQLKQLVLDELNEFHADAELINNLVLHLNAAVKRLRLGVNIHNPYTEKIKSSFKQAFFLSVDLLEKIEEQFLVRFDDDEIAYVTLHIQSFLDRYRPNKSEVLLVCSSGYGTSKLLEQRINRNFADSIKIKKVLSINELQEEYITDELVISTIPIKNAKFPVVVVSPLMLETDIKRVQRYLKVSLDPESTFFALLDKKFCFFSKQKGDTQKNVLRMITCTLQEMGYAKIGILESATRREQLSSTALNDFAMPHAEIAYVNEPVISIYVNPQGIDWNGTVVHSVFFFALNEQVKPELNSLYETFNEIVSNQQALTTLRASSSFEELVKILKEAV</sequence>
<dbReference type="Pfam" id="PF00359">
    <property type="entry name" value="PTS_EIIA_2"/>
    <property type="match status" value="1"/>
</dbReference>
<evidence type="ECO:0000256" key="3">
    <source>
        <dbReference type="ARBA" id="ARBA00023015"/>
    </source>
</evidence>
<feature type="domain" description="PRD" evidence="8">
    <location>
        <begin position="299"/>
        <end position="405"/>
    </location>
</feature>
<evidence type="ECO:0000256" key="1">
    <source>
        <dbReference type="ARBA" id="ARBA00022679"/>
    </source>
</evidence>
<dbReference type="Pfam" id="PF00874">
    <property type="entry name" value="PRD"/>
    <property type="match status" value="2"/>
</dbReference>
<dbReference type="RefSeq" id="WP_071868560.1">
    <property type="nucleotide sequence ID" value="NZ_BJUG01000005.1"/>
</dbReference>
<dbReference type="GO" id="GO:0009401">
    <property type="term" value="P:phosphoenolpyruvate-dependent sugar phosphotransferase system"/>
    <property type="evidence" value="ECO:0007669"/>
    <property type="project" value="InterPro"/>
</dbReference>
<accession>A0A510WE75</accession>
<dbReference type="PROSITE" id="PS51094">
    <property type="entry name" value="PTS_EIIA_TYPE_2"/>
    <property type="match status" value="1"/>
</dbReference>
<dbReference type="Gene3D" id="1.10.1790.10">
    <property type="entry name" value="PRD domain"/>
    <property type="match status" value="2"/>
</dbReference>
<dbReference type="InterPro" id="IPR011608">
    <property type="entry name" value="PRD"/>
</dbReference>
<keyword evidence="3" id="KW-0805">Transcription regulation</keyword>
<dbReference type="SUPFAM" id="SSF46785">
    <property type="entry name" value="Winged helix' DNA-binding domain"/>
    <property type="match status" value="1"/>
</dbReference>
<dbReference type="PROSITE" id="PS51372">
    <property type="entry name" value="PRD_2"/>
    <property type="match status" value="2"/>
</dbReference>
<dbReference type="Proteomes" id="UP000321361">
    <property type="component" value="Unassembled WGS sequence"/>
</dbReference>
<dbReference type="GO" id="GO:0006355">
    <property type="term" value="P:regulation of DNA-templated transcription"/>
    <property type="evidence" value="ECO:0007669"/>
    <property type="project" value="InterPro"/>
</dbReference>
<keyword evidence="5" id="KW-0804">Transcription</keyword>
<dbReference type="PANTHER" id="PTHR30185:SF13">
    <property type="entry name" value="LICABCH OPERON REGULATOR-RELATED"/>
    <property type="match status" value="1"/>
</dbReference>
<evidence type="ECO:0000256" key="2">
    <source>
        <dbReference type="ARBA" id="ARBA00022737"/>
    </source>
</evidence>
<evidence type="ECO:0000259" key="7">
    <source>
        <dbReference type="PROSITE" id="PS51099"/>
    </source>
</evidence>
<name>A0A510WE75_ENTTH</name>
<feature type="domain" description="PTS EIIA type-2" evidence="6">
    <location>
        <begin position="500"/>
        <end position="639"/>
    </location>
</feature>
<proteinExistence type="predicted"/>
<reference evidence="9 10" key="1">
    <citation type="submission" date="2019-07" db="EMBL/GenBank/DDBJ databases">
        <title>Whole genome shotgun sequence of Enterococcus thailandicus NBRC 101867.</title>
        <authorList>
            <person name="Hosoyama A."/>
            <person name="Uohara A."/>
            <person name="Ohji S."/>
            <person name="Ichikawa N."/>
        </authorList>
    </citation>
    <scope>NUCLEOTIDE SEQUENCE [LARGE SCALE GENOMIC DNA]</scope>
    <source>
        <strain evidence="9 10">NBRC 101867</strain>
    </source>
</reference>
<dbReference type="InterPro" id="IPR016152">
    <property type="entry name" value="PTrfase/Anion_transptr"/>
</dbReference>
<keyword evidence="2" id="KW-0677">Repeat</keyword>
<dbReference type="SUPFAM" id="SSF55804">
    <property type="entry name" value="Phoshotransferase/anion transport protein"/>
    <property type="match status" value="1"/>
</dbReference>
<dbReference type="InterPro" id="IPR036634">
    <property type="entry name" value="PRD_sf"/>
</dbReference>
<dbReference type="EMBL" id="BJUG01000005">
    <property type="protein sequence ID" value="GEK36841.1"/>
    <property type="molecule type" value="Genomic_DNA"/>
</dbReference>
<dbReference type="InterPro" id="IPR013199">
    <property type="entry name" value="HTH_Mga_DNA-bd_dom"/>
</dbReference>
<dbReference type="SUPFAM" id="SSF52794">
    <property type="entry name" value="PTS system IIB component-like"/>
    <property type="match status" value="1"/>
</dbReference>
<keyword evidence="4" id="KW-0010">Activator</keyword>
<dbReference type="InterPro" id="IPR036390">
    <property type="entry name" value="WH_DNA-bd_sf"/>
</dbReference>
<dbReference type="Pfam" id="PF08280">
    <property type="entry name" value="HTH_Mga"/>
    <property type="match status" value="1"/>
</dbReference>
<protein>
    <submittedName>
        <fullName evidence="9">PTS sugar transporter</fullName>
    </submittedName>
</protein>
<feature type="domain" description="PTS EIIB type-2" evidence="7">
    <location>
        <begin position="407"/>
        <end position="496"/>
    </location>
</feature>
<organism evidence="9 10">
    <name type="scientific">Enterococcus thailandicus</name>
    <dbReference type="NCBI Taxonomy" id="417368"/>
    <lineage>
        <taxon>Bacteria</taxon>
        <taxon>Bacillati</taxon>
        <taxon>Bacillota</taxon>
        <taxon>Bacilli</taxon>
        <taxon>Lactobacillales</taxon>
        <taxon>Enterococcaceae</taxon>
        <taxon>Enterococcus</taxon>
    </lineage>
</organism>
<dbReference type="InterPro" id="IPR002178">
    <property type="entry name" value="PTS_EIIA_type-2_dom"/>
</dbReference>
<evidence type="ECO:0000256" key="4">
    <source>
        <dbReference type="ARBA" id="ARBA00023159"/>
    </source>
</evidence>
<keyword evidence="1" id="KW-0808">Transferase</keyword>
<dbReference type="InterPro" id="IPR013011">
    <property type="entry name" value="PTS_EIIB_2"/>
</dbReference>
<dbReference type="OrthoDB" id="3239954at2"/>
<evidence type="ECO:0000313" key="9">
    <source>
        <dbReference type="EMBL" id="GEK36841.1"/>
    </source>
</evidence>
<evidence type="ECO:0000259" key="8">
    <source>
        <dbReference type="PROSITE" id="PS51372"/>
    </source>
</evidence>
<dbReference type="Gene3D" id="1.10.10.10">
    <property type="entry name" value="Winged helix-like DNA-binding domain superfamily/Winged helix DNA-binding domain"/>
    <property type="match status" value="1"/>
</dbReference>
<evidence type="ECO:0000259" key="6">
    <source>
        <dbReference type="PROSITE" id="PS51094"/>
    </source>
</evidence>
<keyword evidence="9" id="KW-0813">Transport</keyword>
<dbReference type="PANTHER" id="PTHR30185">
    <property type="entry name" value="CRYPTIC BETA-GLUCOSIDE BGL OPERON ANTITERMINATOR"/>
    <property type="match status" value="1"/>
</dbReference>
<evidence type="ECO:0000256" key="5">
    <source>
        <dbReference type="ARBA" id="ARBA00023163"/>
    </source>
</evidence>
<dbReference type="AlphaFoldDB" id="A0A510WE75"/>
<feature type="domain" description="PRD" evidence="8">
    <location>
        <begin position="195"/>
        <end position="295"/>
    </location>
</feature>
<dbReference type="Gene3D" id="3.40.50.2300">
    <property type="match status" value="1"/>
</dbReference>
<evidence type="ECO:0000313" key="10">
    <source>
        <dbReference type="Proteomes" id="UP000321361"/>
    </source>
</evidence>
<dbReference type="Pfam" id="PF05043">
    <property type="entry name" value="Mga"/>
    <property type="match status" value="1"/>
</dbReference>
<keyword evidence="9" id="KW-0762">Sugar transport</keyword>
<dbReference type="InterPro" id="IPR007737">
    <property type="entry name" value="Mga_HTH"/>
</dbReference>
<dbReference type="CDD" id="cd05568">
    <property type="entry name" value="PTS_IIB_bgl_like"/>
    <property type="match status" value="1"/>
</dbReference>
<dbReference type="PROSITE" id="PS51099">
    <property type="entry name" value="PTS_EIIB_TYPE_2"/>
    <property type="match status" value="1"/>
</dbReference>
<dbReference type="Gene3D" id="3.40.930.10">
    <property type="entry name" value="Mannitol-specific EII, Chain A"/>
    <property type="match status" value="1"/>
</dbReference>